<dbReference type="KEGG" id="fng:JM64_07145"/>
<evidence type="ECO:0000256" key="3">
    <source>
        <dbReference type="ARBA" id="ARBA00022603"/>
    </source>
</evidence>
<feature type="binding site" evidence="6">
    <location>
        <position position="173"/>
    </location>
    <ligand>
        <name>S-adenosyl-L-methionine</name>
        <dbReference type="ChEBI" id="CHEBI:59789"/>
    </ligand>
</feature>
<keyword evidence="3 6" id="KW-0489">Methyltransferase</keyword>
<reference evidence="7 8" key="1">
    <citation type="submission" date="2014-08" db="EMBL/GenBank/DDBJ databases">
        <title>Fervidobacterium pennivorans DYC genome.</title>
        <authorList>
            <person name="Wushke S."/>
        </authorList>
    </citation>
    <scope>NUCLEOTIDE SEQUENCE [LARGE SCALE GENOMIC DNA]</scope>
    <source>
        <strain evidence="7 8">DYC</strain>
    </source>
</reference>
<evidence type="ECO:0000256" key="2">
    <source>
        <dbReference type="ARBA" id="ARBA00022490"/>
    </source>
</evidence>
<dbReference type="EMBL" id="CP011393">
    <property type="protein sequence ID" value="ANE41755.1"/>
    <property type="molecule type" value="Genomic_DNA"/>
</dbReference>
<feature type="binding site" evidence="6">
    <location>
        <position position="214"/>
    </location>
    <ligand>
        <name>S-adenosyl-L-methionine</name>
        <dbReference type="ChEBI" id="CHEBI:59789"/>
    </ligand>
</feature>
<dbReference type="CDD" id="cd02440">
    <property type="entry name" value="AdoMet_MTases"/>
    <property type="match status" value="1"/>
</dbReference>
<dbReference type="PATRIC" id="fig|93466.3.peg.1513"/>
<dbReference type="InterPro" id="IPR029063">
    <property type="entry name" value="SAM-dependent_MTases_sf"/>
</dbReference>
<gene>
    <name evidence="6" type="primary">prmA</name>
    <name evidence="7" type="ORF">JM64_07145</name>
</gene>
<dbReference type="GO" id="GO:0008276">
    <property type="term" value="F:protein methyltransferase activity"/>
    <property type="evidence" value="ECO:0007669"/>
    <property type="project" value="UniProtKB-UniRule"/>
</dbReference>
<dbReference type="GO" id="GO:0005840">
    <property type="term" value="C:ribosome"/>
    <property type="evidence" value="ECO:0007669"/>
    <property type="project" value="UniProtKB-KW"/>
</dbReference>
<protein>
    <recommendedName>
        <fullName evidence="6">Ribosomal protein L11 methyltransferase</fullName>
        <shortName evidence="6">L11 Mtase</shortName>
        <ecNumber evidence="6">2.1.1.-</ecNumber>
    </recommendedName>
</protein>
<dbReference type="Gene3D" id="3.40.50.150">
    <property type="entry name" value="Vaccinia Virus protein VP39"/>
    <property type="match status" value="1"/>
</dbReference>
<keyword evidence="7" id="KW-0687">Ribonucleoprotein</keyword>
<comment type="subcellular location">
    <subcellularLocation>
        <location evidence="6">Cytoplasm</location>
    </subcellularLocation>
</comment>
<keyword evidence="7" id="KW-0689">Ribosomal protein</keyword>
<comment type="function">
    <text evidence="6">Methylates ribosomal protein L11.</text>
</comment>
<organism evidence="7 8">
    <name type="scientific">Fervidobacterium pennivorans</name>
    <dbReference type="NCBI Taxonomy" id="93466"/>
    <lineage>
        <taxon>Bacteria</taxon>
        <taxon>Thermotogati</taxon>
        <taxon>Thermotogota</taxon>
        <taxon>Thermotogae</taxon>
        <taxon>Thermotogales</taxon>
        <taxon>Fervidobacteriaceae</taxon>
        <taxon>Fervidobacterium</taxon>
    </lineage>
</organism>
<evidence type="ECO:0000256" key="6">
    <source>
        <dbReference type="HAMAP-Rule" id="MF_00735"/>
    </source>
</evidence>
<dbReference type="PANTHER" id="PTHR43648">
    <property type="entry name" value="ELECTRON TRANSFER FLAVOPROTEIN BETA SUBUNIT LYSINE METHYLTRANSFERASE"/>
    <property type="match status" value="1"/>
</dbReference>
<evidence type="ECO:0000256" key="4">
    <source>
        <dbReference type="ARBA" id="ARBA00022679"/>
    </source>
</evidence>
<dbReference type="SUPFAM" id="SSF53335">
    <property type="entry name" value="S-adenosyl-L-methionine-dependent methyltransferases"/>
    <property type="match status" value="1"/>
</dbReference>
<dbReference type="EC" id="2.1.1.-" evidence="6"/>
<evidence type="ECO:0000313" key="7">
    <source>
        <dbReference type="EMBL" id="ANE41755.1"/>
    </source>
</evidence>
<dbReference type="PANTHER" id="PTHR43648:SF1">
    <property type="entry name" value="ELECTRON TRANSFER FLAVOPROTEIN BETA SUBUNIT LYSINE METHYLTRANSFERASE"/>
    <property type="match status" value="1"/>
</dbReference>
<keyword evidence="5 6" id="KW-0949">S-adenosyl-L-methionine</keyword>
<dbReference type="Pfam" id="PF06325">
    <property type="entry name" value="PrmA"/>
    <property type="match status" value="1"/>
</dbReference>
<evidence type="ECO:0000313" key="8">
    <source>
        <dbReference type="Proteomes" id="UP000077096"/>
    </source>
</evidence>
<dbReference type="Proteomes" id="UP000077096">
    <property type="component" value="Chromosome"/>
</dbReference>
<comment type="similarity">
    <text evidence="1 6">Belongs to the methyltransferase superfamily. PrmA family.</text>
</comment>
<dbReference type="InterPro" id="IPR004498">
    <property type="entry name" value="Ribosomal_PrmA_MeTrfase"/>
</dbReference>
<name>A0A172T401_FERPE</name>
<dbReference type="PIRSF" id="PIRSF000401">
    <property type="entry name" value="RPL11_MTase"/>
    <property type="match status" value="1"/>
</dbReference>
<evidence type="ECO:0000256" key="1">
    <source>
        <dbReference type="ARBA" id="ARBA00009741"/>
    </source>
</evidence>
<dbReference type="GO" id="GO:0005737">
    <property type="term" value="C:cytoplasm"/>
    <property type="evidence" value="ECO:0007669"/>
    <property type="project" value="UniProtKB-SubCell"/>
</dbReference>
<keyword evidence="4 6" id="KW-0808">Transferase</keyword>
<dbReference type="GO" id="GO:0032259">
    <property type="term" value="P:methylation"/>
    <property type="evidence" value="ECO:0007669"/>
    <property type="project" value="UniProtKB-KW"/>
</dbReference>
<accession>A0A172T401</accession>
<feature type="binding site" evidence="6">
    <location>
        <position position="151"/>
    </location>
    <ligand>
        <name>S-adenosyl-L-methionine</name>
        <dbReference type="ChEBI" id="CHEBI:59789"/>
    </ligand>
</feature>
<proteinExistence type="inferred from homology"/>
<evidence type="ECO:0000256" key="5">
    <source>
        <dbReference type="ARBA" id="ARBA00022691"/>
    </source>
</evidence>
<dbReference type="InterPro" id="IPR050078">
    <property type="entry name" value="Ribosomal_L11_MeTrfase_PrmA"/>
</dbReference>
<sequence length="271" mass="30665">MSNLKNNKVFKEIVFTFDESKQDIVDDILYGEYDYYEIESSEGKFLAVVSPYEEKLEEVKNALTDAGLVFVGYRETKPEDWFKNIITEPFEMIEGVWVDPEEHHLEEKDGIIVLKIPQGLAFGTGLHQTTKMSAMYLKKYLKPGMDVLDLGCGSGILAILAKKLGARRVLAVDNDPLAVEVAQENATRNNVDIEVRWSDLFSNVDGKYDIIVSNIIAEILVEMLKSAKNYLKEDGLLILSGIIVQKANLFEGYNIVEKMVMDEWNALVIKI</sequence>
<feature type="binding site" evidence="6">
    <location>
        <position position="130"/>
    </location>
    <ligand>
        <name>S-adenosyl-L-methionine</name>
        <dbReference type="ChEBI" id="CHEBI:59789"/>
    </ligand>
</feature>
<dbReference type="AlphaFoldDB" id="A0A172T401"/>
<comment type="catalytic activity">
    <reaction evidence="6">
        <text>L-lysyl-[protein] + 3 S-adenosyl-L-methionine = N(6),N(6),N(6)-trimethyl-L-lysyl-[protein] + 3 S-adenosyl-L-homocysteine + 3 H(+)</text>
        <dbReference type="Rhea" id="RHEA:54192"/>
        <dbReference type="Rhea" id="RHEA-COMP:9752"/>
        <dbReference type="Rhea" id="RHEA-COMP:13826"/>
        <dbReference type="ChEBI" id="CHEBI:15378"/>
        <dbReference type="ChEBI" id="CHEBI:29969"/>
        <dbReference type="ChEBI" id="CHEBI:57856"/>
        <dbReference type="ChEBI" id="CHEBI:59789"/>
        <dbReference type="ChEBI" id="CHEBI:61961"/>
    </reaction>
</comment>
<keyword evidence="2 6" id="KW-0963">Cytoplasm</keyword>
<dbReference type="HAMAP" id="MF_00735">
    <property type="entry name" value="Methyltr_PrmA"/>
    <property type="match status" value="1"/>
</dbReference>